<organism evidence="2">
    <name type="scientific">Glycine max</name>
    <name type="common">Soybean</name>
    <name type="synonym">Glycine hispida</name>
    <dbReference type="NCBI Taxonomy" id="3847"/>
    <lineage>
        <taxon>Eukaryota</taxon>
        <taxon>Viridiplantae</taxon>
        <taxon>Streptophyta</taxon>
        <taxon>Embryophyta</taxon>
        <taxon>Tracheophyta</taxon>
        <taxon>Spermatophyta</taxon>
        <taxon>Magnoliopsida</taxon>
        <taxon>eudicotyledons</taxon>
        <taxon>Gunneridae</taxon>
        <taxon>Pentapetalae</taxon>
        <taxon>rosids</taxon>
        <taxon>fabids</taxon>
        <taxon>Fabales</taxon>
        <taxon>Fabaceae</taxon>
        <taxon>Papilionoideae</taxon>
        <taxon>50 kb inversion clade</taxon>
        <taxon>NPAAA clade</taxon>
        <taxon>indigoferoid/millettioid clade</taxon>
        <taxon>Phaseoleae</taxon>
        <taxon>Glycine</taxon>
        <taxon>Glycine subgen. Soja</taxon>
    </lineage>
</organism>
<protein>
    <submittedName>
        <fullName evidence="1 2">Uncharacterized protein</fullName>
    </submittedName>
</protein>
<dbReference type="Proteomes" id="UP000008827">
    <property type="component" value="Chromosome 7"/>
</dbReference>
<dbReference type="PANTHER" id="PTHR36729">
    <property type="entry name" value="EXPRESSED PROTEIN"/>
    <property type="match status" value="1"/>
</dbReference>
<dbReference type="EnsemblPlants" id="KRH49667">
    <property type="protein sequence ID" value="KRH49667"/>
    <property type="gene ID" value="GLYMA_07G171100"/>
</dbReference>
<dbReference type="EMBL" id="CM000840">
    <property type="protein sequence ID" value="KRH49667.1"/>
    <property type="molecule type" value="Genomic_DNA"/>
</dbReference>
<proteinExistence type="predicted"/>
<dbReference type="PANTHER" id="PTHR36729:SF2">
    <property type="entry name" value="EXPRESSED PROTEIN"/>
    <property type="match status" value="1"/>
</dbReference>
<evidence type="ECO:0000313" key="1">
    <source>
        <dbReference type="EMBL" id="KRH49667.1"/>
    </source>
</evidence>
<reference evidence="1" key="3">
    <citation type="submission" date="2018-07" db="EMBL/GenBank/DDBJ databases">
        <title>WGS assembly of Glycine max.</title>
        <authorList>
            <person name="Schmutz J."/>
            <person name="Cannon S."/>
            <person name="Schlueter J."/>
            <person name="Ma J."/>
            <person name="Mitros T."/>
            <person name="Nelson W."/>
            <person name="Hyten D."/>
            <person name="Song Q."/>
            <person name="Thelen J."/>
            <person name="Cheng J."/>
            <person name="Xu D."/>
            <person name="Hellsten U."/>
            <person name="May G."/>
            <person name="Yu Y."/>
            <person name="Sakurai T."/>
            <person name="Umezawa T."/>
            <person name="Bhattacharyya M."/>
            <person name="Sandhu D."/>
            <person name="Valliyodan B."/>
            <person name="Lindquist E."/>
            <person name="Peto M."/>
            <person name="Grant D."/>
            <person name="Shu S."/>
            <person name="Goodstein D."/>
            <person name="Barry K."/>
            <person name="Futrell-Griggs M."/>
            <person name="Abernathy B."/>
            <person name="Du J."/>
            <person name="Tian Z."/>
            <person name="Zhu L."/>
            <person name="Gill N."/>
            <person name="Joshi T."/>
            <person name="Libault M."/>
            <person name="Sethuraman A."/>
            <person name="Zhang X."/>
            <person name="Shinozaki K."/>
            <person name="Nguyen H."/>
            <person name="Wing R."/>
            <person name="Cregan P."/>
            <person name="Specht J."/>
            <person name="Grimwood J."/>
            <person name="Rokhsar D."/>
            <person name="Stacey G."/>
            <person name="Shoemaker R."/>
            <person name="Jackson S."/>
        </authorList>
    </citation>
    <scope>NUCLEOTIDE SEQUENCE</scope>
    <source>
        <tissue evidence="1">Callus</tissue>
    </source>
</reference>
<reference evidence="1 2" key="1">
    <citation type="journal article" date="2010" name="Nature">
        <title>Genome sequence of the palaeopolyploid soybean.</title>
        <authorList>
            <person name="Schmutz J."/>
            <person name="Cannon S.B."/>
            <person name="Schlueter J."/>
            <person name="Ma J."/>
            <person name="Mitros T."/>
            <person name="Nelson W."/>
            <person name="Hyten D.L."/>
            <person name="Song Q."/>
            <person name="Thelen J.J."/>
            <person name="Cheng J."/>
            <person name="Xu D."/>
            <person name="Hellsten U."/>
            <person name="May G.D."/>
            <person name="Yu Y."/>
            <person name="Sakurai T."/>
            <person name="Umezawa T."/>
            <person name="Bhattacharyya M.K."/>
            <person name="Sandhu D."/>
            <person name="Valliyodan B."/>
            <person name="Lindquist E."/>
            <person name="Peto M."/>
            <person name="Grant D."/>
            <person name="Shu S."/>
            <person name="Goodstein D."/>
            <person name="Barry K."/>
            <person name="Futrell-Griggs M."/>
            <person name="Abernathy B."/>
            <person name="Du J."/>
            <person name="Tian Z."/>
            <person name="Zhu L."/>
            <person name="Gill N."/>
            <person name="Joshi T."/>
            <person name="Libault M."/>
            <person name="Sethuraman A."/>
            <person name="Zhang X.-C."/>
            <person name="Shinozaki K."/>
            <person name="Nguyen H.T."/>
            <person name="Wing R.A."/>
            <person name="Cregan P."/>
            <person name="Specht J."/>
            <person name="Grimwood J."/>
            <person name="Rokhsar D."/>
            <person name="Stacey G."/>
            <person name="Shoemaker R.C."/>
            <person name="Jackson S.A."/>
        </authorList>
    </citation>
    <scope>NUCLEOTIDE SEQUENCE [LARGE SCALE GENOMIC DNA]</scope>
    <source>
        <strain evidence="2">cv. Williams 82</strain>
        <tissue evidence="1">Callus</tissue>
    </source>
</reference>
<accession>K7L2A8</accession>
<dbReference type="ExpressionAtlas" id="K7L2A8">
    <property type="expression patterns" value="baseline and differential"/>
</dbReference>
<dbReference type="AlphaFoldDB" id="K7L2A8"/>
<keyword evidence="3" id="KW-1185">Reference proteome</keyword>
<sequence length="114" mass="12666">MMPSPMLLPVPLPSSLMNNISTHNSILCCDFKDVNLSNQRGTSLLCSARRQIRYQDGDDADSDEEYGHNEQISKLESYSQSAKGEVLVVHALVDQEKLMCLSSRSCPCRSSFVP</sequence>
<reference evidence="2" key="2">
    <citation type="submission" date="2018-02" db="UniProtKB">
        <authorList>
            <consortium name="EnsemblPlants"/>
        </authorList>
    </citation>
    <scope>IDENTIFICATION</scope>
    <source>
        <strain evidence="2">Williams 82</strain>
    </source>
</reference>
<gene>
    <name evidence="1" type="ORF">GLYMA_07G171100</name>
</gene>
<name>K7L2A8_SOYBN</name>
<evidence type="ECO:0000313" key="3">
    <source>
        <dbReference type="Proteomes" id="UP000008827"/>
    </source>
</evidence>
<dbReference type="Gramene" id="KRH49667">
    <property type="protein sequence ID" value="KRH49667"/>
    <property type="gene ID" value="GLYMA_07G171100"/>
</dbReference>
<evidence type="ECO:0000313" key="2">
    <source>
        <dbReference type="EnsemblPlants" id="KRH49667"/>
    </source>
</evidence>